<feature type="compositionally biased region" description="Gly residues" evidence="2">
    <location>
        <begin position="125"/>
        <end position="136"/>
    </location>
</feature>
<reference evidence="6" key="1">
    <citation type="submission" date="2017-02" db="UniProtKB">
        <authorList>
            <consortium name="WormBaseParasite"/>
        </authorList>
    </citation>
    <scope>IDENTIFICATION</scope>
</reference>
<dbReference type="GO" id="GO:0005829">
    <property type="term" value="C:cytosol"/>
    <property type="evidence" value="ECO:0007669"/>
    <property type="project" value="TreeGrafter"/>
</dbReference>
<dbReference type="WBParaSite" id="TTAC_0000671801-mRNA-1">
    <property type="protein sequence ID" value="TTAC_0000671801-mRNA-1"/>
    <property type="gene ID" value="TTAC_0000671801"/>
</dbReference>
<evidence type="ECO:0000313" key="6">
    <source>
        <dbReference type="WBParaSite" id="TTAC_0000671801-mRNA-1"/>
    </source>
</evidence>
<dbReference type="Proteomes" id="UP000274429">
    <property type="component" value="Unassembled WGS sequence"/>
</dbReference>
<dbReference type="Gene3D" id="2.60.40.790">
    <property type="match status" value="1"/>
</dbReference>
<dbReference type="PROSITE" id="PS51203">
    <property type="entry name" value="CS"/>
    <property type="match status" value="1"/>
</dbReference>
<accession>A0A0R3X0P2</accession>
<dbReference type="FunFam" id="2.60.40.790:FF:000013">
    <property type="entry name" value="Very-long-chain (3R)-3-hydroxyacyl-CoA dehydratase"/>
    <property type="match status" value="1"/>
</dbReference>
<keyword evidence="5" id="KW-1185">Reference proteome</keyword>
<dbReference type="GO" id="GO:0051087">
    <property type="term" value="F:protein-folding chaperone binding"/>
    <property type="evidence" value="ECO:0007669"/>
    <property type="project" value="TreeGrafter"/>
</dbReference>
<dbReference type="Pfam" id="PF04969">
    <property type="entry name" value="CS"/>
    <property type="match status" value="1"/>
</dbReference>
<dbReference type="InterPro" id="IPR008978">
    <property type="entry name" value="HSP20-like_chaperone"/>
</dbReference>
<feature type="region of interest" description="Disordered" evidence="2">
    <location>
        <begin position="118"/>
        <end position="192"/>
    </location>
</feature>
<name>A0A0R3X0P2_HYDTA</name>
<dbReference type="OrthoDB" id="1564555at2759"/>
<dbReference type="SUPFAM" id="SSF49764">
    <property type="entry name" value="HSP20-like chaperones"/>
    <property type="match status" value="1"/>
</dbReference>
<evidence type="ECO:0000313" key="4">
    <source>
        <dbReference type="EMBL" id="VDM30953.1"/>
    </source>
</evidence>
<feature type="domain" description="CS" evidence="3">
    <location>
        <begin position="9"/>
        <end position="98"/>
    </location>
</feature>
<reference evidence="4 5" key="2">
    <citation type="submission" date="2018-11" db="EMBL/GenBank/DDBJ databases">
        <authorList>
            <consortium name="Pathogen Informatics"/>
        </authorList>
    </citation>
    <scope>NUCLEOTIDE SEQUENCE [LARGE SCALE GENOMIC DNA]</scope>
</reference>
<dbReference type="CDD" id="cd06465">
    <property type="entry name" value="p23_hB-ind1_like"/>
    <property type="match status" value="1"/>
</dbReference>
<organism evidence="6">
    <name type="scientific">Hydatigena taeniaeformis</name>
    <name type="common">Feline tapeworm</name>
    <name type="synonym">Taenia taeniaeformis</name>
    <dbReference type="NCBI Taxonomy" id="6205"/>
    <lineage>
        <taxon>Eukaryota</taxon>
        <taxon>Metazoa</taxon>
        <taxon>Spiralia</taxon>
        <taxon>Lophotrochozoa</taxon>
        <taxon>Platyhelminthes</taxon>
        <taxon>Cestoda</taxon>
        <taxon>Eucestoda</taxon>
        <taxon>Cyclophyllidea</taxon>
        <taxon>Taeniidae</taxon>
        <taxon>Hydatigera</taxon>
    </lineage>
</organism>
<protein>
    <submittedName>
        <fullName evidence="6">CS domain-containing protein</fullName>
    </submittedName>
</protein>
<feature type="compositionally biased region" description="Basic and acidic residues" evidence="2">
    <location>
        <begin position="181"/>
        <end position="192"/>
    </location>
</feature>
<proteinExistence type="inferred from homology"/>
<dbReference type="GO" id="GO:0005634">
    <property type="term" value="C:nucleus"/>
    <property type="evidence" value="ECO:0007669"/>
    <property type="project" value="TreeGrafter"/>
</dbReference>
<comment type="similarity">
    <text evidence="1">Belongs to the p23/wos2 family.</text>
</comment>
<dbReference type="GO" id="GO:0051879">
    <property type="term" value="F:Hsp90 protein binding"/>
    <property type="evidence" value="ECO:0007669"/>
    <property type="project" value="InterPro"/>
</dbReference>
<evidence type="ECO:0000313" key="5">
    <source>
        <dbReference type="Proteomes" id="UP000274429"/>
    </source>
</evidence>
<feature type="compositionally biased region" description="Acidic residues" evidence="2">
    <location>
        <begin position="151"/>
        <end position="161"/>
    </location>
</feature>
<evidence type="ECO:0000259" key="3">
    <source>
        <dbReference type="PROSITE" id="PS51203"/>
    </source>
</evidence>
<sequence>MSGDVASASRHPEILWAQRSNCVYLTIALSDVKDEAIDIKPGSFHFKGRVDAPTPTNYELTFDFYSEVDPSKAVRQIGDRVITYCVEKKESSVWPRLLKDSSKQPWLKTDFSRWKDLDESDSDGEGGFGGFGGSGGNFQDMLSMMGNKDLGDEDDEEDSDDDGRNSSFGLTHTLELPDLEDPAKSKAEEVNS</sequence>
<dbReference type="PANTHER" id="PTHR22932">
    <property type="entry name" value="TELOMERASE-BINDING PROTEIN P23 HSP90 CO-CHAPERONE"/>
    <property type="match status" value="1"/>
</dbReference>
<evidence type="ECO:0000256" key="2">
    <source>
        <dbReference type="SAM" id="MobiDB-lite"/>
    </source>
</evidence>
<dbReference type="PANTHER" id="PTHR22932:SF1">
    <property type="entry name" value="CO-CHAPERONE PROTEIN DAF-41"/>
    <property type="match status" value="1"/>
</dbReference>
<dbReference type="InterPro" id="IPR045250">
    <property type="entry name" value="p23-like"/>
</dbReference>
<dbReference type="InterPro" id="IPR007052">
    <property type="entry name" value="CS_dom"/>
</dbReference>
<dbReference type="GO" id="GO:0051131">
    <property type="term" value="P:chaperone-mediated protein complex assembly"/>
    <property type="evidence" value="ECO:0007669"/>
    <property type="project" value="TreeGrafter"/>
</dbReference>
<dbReference type="EMBL" id="UYWX01020316">
    <property type="protein sequence ID" value="VDM30953.1"/>
    <property type="molecule type" value="Genomic_DNA"/>
</dbReference>
<dbReference type="GO" id="GO:0006457">
    <property type="term" value="P:protein folding"/>
    <property type="evidence" value="ECO:0007669"/>
    <property type="project" value="TreeGrafter"/>
</dbReference>
<dbReference type="AlphaFoldDB" id="A0A0R3X0P2"/>
<evidence type="ECO:0000256" key="1">
    <source>
        <dbReference type="ARBA" id="ARBA00025733"/>
    </source>
</evidence>
<gene>
    <name evidence="4" type="ORF">TTAC_LOCUS6703</name>
</gene>
<dbReference type="STRING" id="6205.A0A0R3X0P2"/>